<accession>X1ILX8</accession>
<dbReference type="AlphaFoldDB" id="X1ILX8"/>
<proteinExistence type="predicted"/>
<reference evidence="1" key="1">
    <citation type="journal article" date="2014" name="Front. Microbiol.">
        <title>High frequency of phylogenetically diverse reductive dehalogenase-homologous genes in deep subseafloor sedimentary metagenomes.</title>
        <authorList>
            <person name="Kawai M."/>
            <person name="Futagami T."/>
            <person name="Toyoda A."/>
            <person name="Takaki Y."/>
            <person name="Nishi S."/>
            <person name="Hori S."/>
            <person name="Arai W."/>
            <person name="Tsubouchi T."/>
            <person name="Morono Y."/>
            <person name="Uchiyama I."/>
            <person name="Ito T."/>
            <person name="Fujiyama A."/>
            <person name="Inagaki F."/>
            <person name="Takami H."/>
        </authorList>
    </citation>
    <scope>NUCLEOTIDE SEQUENCE</scope>
    <source>
        <strain evidence="1">Expedition CK06-06</strain>
    </source>
</reference>
<feature type="non-terminal residue" evidence="1">
    <location>
        <position position="1"/>
    </location>
</feature>
<dbReference type="EMBL" id="BARU01036945">
    <property type="protein sequence ID" value="GAH82722.1"/>
    <property type="molecule type" value="Genomic_DNA"/>
</dbReference>
<evidence type="ECO:0000313" key="1">
    <source>
        <dbReference type="EMBL" id="GAH82722.1"/>
    </source>
</evidence>
<sequence length="107" mass="12931">THCSALRGKTPLQYFASEDIYIRKLDHDVMLKKIDLSLEDGYIHLIRFIRSDCRLDVFGEKFKMPERVKYEYVIVTICTEIHTLQVRIDNELIETYEYPIPIEYERW</sequence>
<comment type="caution">
    <text evidence="1">The sequence shown here is derived from an EMBL/GenBank/DDBJ whole genome shotgun (WGS) entry which is preliminary data.</text>
</comment>
<organism evidence="1">
    <name type="scientific">marine sediment metagenome</name>
    <dbReference type="NCBI Taxonomy" id="412755"/>
    <lineage>
        <taxon>unclassified sequences</taxon>
        <taxon>metagenomes</taxon>
        <taxon>ecological metagenomes</taxon>
    </lineage>
</organism>
<protein>
    <submittedName>
        <fullName evidence="1">Uncharacterized protein</fullName>
    </submittedName>
</protein>
<name>X1ILX8_9ZZZZ</name>
<gene>
    <name evidence="1" type="ORF">S03H2_57621</name>
</gene>